<evidence type="ECO:0000313" key="3">
    <source>
        <dbReference type="Proteomes" id="UP000504638"/>
    </source>
</evidence>
<dbReference type="RefSeq" id="XP_033530799.1">
    <property type="nucleotide sequence ID" value="XM_033674096.1"/>
</dbReference>
<reference evidence="4" key="2">
    <citation type="submission" date="2020-04" db="EMBL/GenBank/DDBJ databases">
        <authorList>
            <consortium name="NCBI Genome Project"/>
        </authorList>
    </citation>
    <scope>NUCLEOTIDE SEQUENCE</scope>
    <source>
        <strain evidence="4">CBS 781.70</strain>
    </source>
</reference>
<dbReference type="OrthoDB" id="28755at2759"/>
<dbReference type="PANTHER" id="PTHR37490:SF1">
    <property type="entry name" value="GLYCOSYLTRANSFERASE 2-LIKE DOMAIN-CONTAINING PROTEIN"/>
    <property type="match status" value="1"/>
</dbReference>
<proteinExistence type="predicted"/>
<gene>
    <name evidence="2 4" type="ORF">P152DRAFT_171738</name>
</gene>
<accession>A0A6G1FTY4</accession>
<dbReference type="PANTHER" id="PTHR37490">
    <property type="entry name" value="EXPRESSED PROTEIN"/>
    <property type="match status" value="1"/>
</dbReference>
<dbReference type="AlphaFoldDB" id="A0A6G1FTY4"/>
<dbReference type="GeneID" id="54414666"/>
<sequence>MEQGFASWSSNPKRGVRHILVPGRYTLRELDHSGLRFYIIDLPYLHRGNPTLWRLNWTKSLLFFGLAAIMIDEYRIQANGGLCSAIAFISLFLSRILRRRANFEAHQHCGIAVDCRFNDGFLALQTAYVIIPSLLMEYLTESKAGALRSVRVNSFTFLVFMLFTLVPLLSEQSTIAPYSNTSLRLVRGDKIAIPTRSTAWMIMLRAGFLFAMPSVRTRRPHSMPFQIAVFVLVLVRCLANIPGHEKLRRIGKEGYALDVATAHERVMKKKTIAGRFPKKFSNYAHVVLIALSWPLFLRLNFGATLMAKDPPSLPIYLDKAYEPPNDIDIVISAHNEPLEPLLSLLSDLRELPGLNKAQIHYYTKDPNASDKTIRASIGGSEVAILQNVGREGHTYLHHIVNNWDSLARHTLFMQAGIHNTREFVPRIRDYFDQEKTGFLPLGFSGNVCSCSDCGDRWGWHDDSGLIERLFFAAYGTSCKPDSTLLSTDHYGTNFSAIEGIMSDSMKRLLSTVTPVTNLIRSEPEVADQKQRQLLLTYKGQFIASAARIRGISPSVYADLLWAFEDPGSWAHSSDYLAAAGSHHEVPYLAEHPPSRSGPKSSADSDAENPEDESRALDKMDSPMLGYSLERLWGVLMRCADASPGGEAEEMSWQCPSLQSGALGRLWFGKKACQCFDV</sequence>
<organism evidence="2">
    <name type="scientific">Eremomyces bilateralis CBS 781.70</name>
    <dbReference type="NCBI Taxonomy" id="1392243"/>
    <lineage>
        <taxon>Eukaryota</taxon>
        <taxon>Fungi</taxon>
        <taxon>Dikarya</taxon>
        <taxon>Ascomycota</taxon>
        <taxon>Pezizomycotina</taxon>
        <taxon>Dothideomycetes</taxon>
        <taxon>Dothideomycetes incertae sedis</taxon>
        <taxon>Eremomycetales</taxon>
        <taxon>Eremomycetaceae</taxon>
        <taxon>Eremomyces</taxon>
    </lineage>
</organism>
<feature type="region of interest" description="Disordered" evidence="1">
    <location>
        <begin position="587"/>
        <end position="619"/>
    </location>
</feature>
<keyword evidence="3" id="KW-1185">Reference proteome</keyword>
<evidence type="ECO:0000313" key="2">
    <source>
        <dbReference type="EMBL" id="KAF1809168.1"/>
    </source>
</evidence>
<reference evidence="4" key="3">
    <citation type="submission" date="2025-04" db="UniProtKB">
        <authorList>
            <consortium name="RefSeq"/>
        </authorList>
    </citation>
    <scope>IDENTIFICATION</scope>
    <source>
        <strain evidence="4">CBS 781.70</strain>
    </source>
</reference>
<name>A0A6G1FTY4_9PEZI</name>
<dbReference type="EMBL" id="ML975175">
    <property type="protein sequence ID" value="KAF1809168.1"/>
    <property type="molecule type" value="Genomic_DNA"/>
</dbReference>
<protein>
    <submittedName>
        <fullName evidence="2 4">Uncharacterized protein</fullName>
    </submittedName>
</protein>
<dbReference type="Proteomes" id="UP000504638">
    <property type="component" value="Unplaced"/>
</dbReference>
<reference evidence="2 4" key="1">
    <citation type="submission" date="2020-01" db="EMBL/GenBank/DDBJ databases">
        <authorList>
            <consortium name="DOE Joint Genome Institute"/>
            <person name="Haridas S."/>
            <person name="Albert R."/>
            <person name="Binder M."/>
            <person name="Bloem J."/>
            <person name="Labutti K."/>
            <person name="Salamov A."/>
            <person name="Andreopoulos B."/>
            <person name="Baker S.E."/>
            <person name="Barry K."/>
            <person name="Bills G."/>
            <person name="Bluhm B.H."/>
            <person name="Cannon C."/>
            <person name="Castanera R."/>
            <person name="Culley D.E."/>
            <person name="Daum C."/>
            <person name="Ezra D."/>
            <person name="Gonzalez J.B."/>
            <person name="Henrissat B."/>
            <person name="Kuo A."/>
            <person name="Liang C."/>
            <person name="Lipzen A."/>
            <person name="Lutzoni F."/>
            <person name="Magnuson J."/>
            <person name="Mondo S."/>
            <person name="Nolan M."/>
            <person name="Ohm R."/>
            <person name="Pangilinan J."/>
            <person name="Park H.-J."/>
            <person name="Ramirez L."/>
            <person name="Alfaro M."/>
            <person name="Sun H."/>
            <person name="Tritt A."/>
            <person name="Yoshinaga Y."/>
            <person name="Zwiers L.-H."/>
            <person name="Turgeon B.G."/>
            <person name="Goodwin S.B."/>
            <person name="Spatafora J.W."/>
            <person name="Crous P.W."/>
            <person name="Grigoriev I.V."/>
        </authorList>
    </citation>
    <scope>NUCLEOTIDE SEQUENCE</scope>
    <source>
        <strain evidence="2 4">CBS 781.70</strain>
    </source>
</reference>
<evidence type="ECO:0000313" key="4">
    <source>
        <dbReference type="RefSeq" id="XP_033530799.1"/>
    </source>
</evidence>
<evidence type="ECO:0000256" key="1">
    <source>
        <dbReference type="SAM" id="MobiDB-lite"/>
    </source>
</evidence>